<protein>
    <submittedName>
        <fullName evidence="2">Uncharacterized protein</fullName>
    </submittedName>
</protein>
<proteinExistence type="predicted"/>
<keyword evidence="3" id="KW-1185">Reference proteome</keyword>
<feature type="compositionally biased region" description="Basic residues" evidence="1">
    <location>
        <begin position="1"/>
        <end position="10"/>
    </location>
</feature>
<sequence length="95" mass="10170">MCSSSRRRSRSSTYKPQTSEARAPHTHAVSNCARSRSRSSGVSLCGPREQITASTLATSAALAGRGRLLGTLTVSMRSIGLAARRPWRTAHLGCR</sequence>
<dbReference type="KEGG" id="noa:BKM31_14490"/>
<evidence type="ECO:0000313" key="2">
    <source>
        <dbReference type="EMBL" id="AQZ62509.1"/>
    </source>
</evidence>
<feature type="region of interest" description="Disordered" evidence="1">
    <location>
        <begin position="1"/>
        <end position="45"/>
    </location>
</feature>
<dbReference type="EMBL" id="CP017717">
    <property type="protein sequence ID" value="AQZ62509.1"/>
    <property type="molecule type" value="Genomic_DNA"/>
</dbReference>
<evidence type="ECO:0000313" key="3">
    <source>
        <dbReference type="Proteomes" id="UP000190797"/>
    </source>
</evidence>
<dbReference type="Proteomes" id="UP000190797">
    <property type="component" value="Chromosome"/>
</dbReference>
<accession>A0A1U9ZX64</accession>
<evidence type="ECO:0000256" key="1">
    <source>
        <dbReference type="SAM" id="MobiDB-lite"/>
    </source>
</evidence>
<name>A0A1U9ZX64_9ACTN</name>
<organism evidence="2 3">
    <name type="scientific">[Actinomadura] parvosata subsp. kistnae</name>
    <dbReference type="NCBI Taxonomy" id="1909395"/>
    <lineage>
        <taxon>Bacteria</taxon>
        <taxon>Bacillati</taxon>
        <taxon>Actinomycetota</taxon>
        <taxon>Actinomycetes</taxon>
        <taxon>Streptosporangiales</taxon>
        <taxon>Streptosporangiaceae</taxon>
        <taxon>Nonomuraea</taxon>
    </lineage>
</organism>
<reference evidence="3" key="1">
    <citation type="journal article" date="2017" name="Med. Chem. Commun.">
        <title>Nonomuraea sp. ATCC 55076 harbours the largest actinomycete chromosome to date and the kistamicin biosynthetic gene cluster.</title>
        <authorList>
            <person name="Nazari B."/>
            <person name="Forneris C.C."/>
            <person name="Gibson M.I."/>
            <person name="Moon K."/>
            <person name="Schramma K.R."/>
            <person name="Seyedsayamdost M.R."/>
        </authorList>
    </citation>
    <scope>NUCLEOTIDE SEQUENCE [LARGE SCALE GENOMIC DNA]</scope>
    <source>
        <strain evidence="3">ATCC 55076</strain>
    </source>
</reference>
<dbReference type="AlphaFoldDB" id="A0A1U9ZX64"/>
<gene>
    <name evidence="2" type="ORF">BKM31_14490</name>
</gene>
<feature type="compositionally biased region" description="Polar residues" evidence="1">
    <location>
        <begin position="28"/>
        <end position="42"/>
    </location>
</feature>